<dbReference type="EMBL" id="SSTE01018921">
    <property type="protein sequence ID" value="KAA0037606.1"/>
    <property type="molecule type" value="Genomic_DNA"/>
</dbReference>
<dbReference type="EMBL" id="SSTD01011970">
    <property type="protein sequence ID" value="TYK09348.1"/>
    <property type="molecule type" value="Genomic_DNA"/>
</dbReference>
<accession>A0A5A7T630</accession>
<dbReference type="AlphaFoldDB" id="A0A5A7T630"/>
<evidence type="ECO:0000313" key="2">
    <source>
        <dbReference type="EMBL" id="KAA0037606.1"/>
    </source>
</evidence>
<evidence type="ECO:0000313" key="4">
    <source>
        <dbReference type="Proteomes" id="UP000321393"/>
    </source>
</evidence>
<evidence type="ECO:0000313" key="3">
    <source>
        <dbReference type="EMBL" id="TYK09348.1"/>
    </source>
</evidence>
<evidence type="ECO:0000313" key="5">
    <source>
        <dbReference type="Proteomes" id="UP000321947"/>
    </source>
</evidence>
<sequence>MTTSSRAPKHVWTKEEEGTLVECLVDLVSMRAGNQTMSHPAAKWLLNNRFCIIMNLHMFGHDRMTVHFVEIFTDAGSNEPIGYERFDMLNENEEFPSVYSQGIDMSKEDIRASRPSHASEGRTESSEKRGRGKASKRALLKRHLLSRMDDMRDFIQMPNGESESFCRVILRNISR</sequence>
<gene>
    <name evidence="3" type="ORF">E5676_scaffold249G00350</name>
    <name evidence="2" type="ORF">E6C27_scaffold277G002590</name>
</gene>
<evidence type="ECO:0000256" key="1">
    <source>
        <dbReference type="SAM" id="MobiDB-lite"/>
    </source>
</evidence>
<feature type="region of interest" description="Disordered" evidence="1">
    <location>
        <begin position="110"/>
        <end position="136"/>
    </location>
</feature>
<protein>
    <submittedName>
        <fullName evidence="2">Retrotransposon protein</fullName>
    </submittedName>
</protein>
<comment type="caution">
    <text evidence="2">The sequence shown here is derived from an EMBL/GenBank/DDBJ whole genome shotgun (WGS) entry which is preliminary data.</text>
</comment>
<name>A0A5A7T630_CUCMM</name>
<proteinExistence type="predicted"/>
<feature type="compositionally biased region" description="Basic and acidic residues" evidence="1">
    <location>
        <begin position="110"/>
        <end position="129"/>
    </location>
</feature>
<reference evidence="4 5" key="1">
    <citation type="submission" date="2019-08" db="EMBL/GenBank/DDBJ databases">
        <title>Draft genome sequences of two oriental melons (Cucumis melo L. var makuwa).</title>
        <authorList>
            <person name="Kwon S.-Y."/>
        </authorList>
    </citation>
    <scope>NUCLEOTIDE SEQUENCE [LARGE SCALE GENOMIC DNA]</scope>
    <source>
        <strain evidence="5">cv. Chang Bougi</strain>
        <strain evidence="4">cv. SW 3</strain>
        <tissue evidence="2">Leaf</tissue>
    </source>
</reference>
<dbReference type="Proteomes" id="UP000321393">
    <property type="component" value="Unassembled WGS sequence"/>
</dbReference>
<dbReference type="Proteomes" id="UP000321947">
    <property type="component" value="Unassembled WGS sequence"/>
</dbReference>
<organism evidence="2 4">
    <name type="scientific">Cucumis melo var. makuwa</name>
    <name type="common">Oriental melon</name>
    <dbReference type="NCBI Taxonomy" id="1194695"/>
    <lineage>
        <taxon>Eukaryota</taxon>
        <taxon>Viridiplantae</taxon>
        <taxon>Streptophyta</taxon>
        <taxon>Embryophyta</taxon>
        <taxon>Tracheophyta</taxon>
        <taxon>Spermatophyta</taxon>
        <taxon>Magnoliopsida</taxon>
        <taxon>eudicotyledons</taxon>
        <taxon>Gunneridae</taxon>
        <taxon>Pentapetalae</taxon>
        <taxon>rosids</taxon>
        <taxon>fabids</taxon>
        <taxon>Cucurbitales</taxon>
        <taxon>Cucurbitaceae</taxon>
        <taxon>Benincaseae</taxon>
        <taxon>Cucumis</taxon>
    </lineage>
</organism>